<evidence type="ECO:0000256" key="8">
    <source>
        <dbReference type="ARBA" id="ARBA00022833"/>
    </source>
</evidence>
<gene>
    <name evidence="9" type="primary">ybeY</name>
    <name evidence="10" type="ORF">NCTC13150_00721</name>
</gene>
<evidence type="ECO:0000256" key="7">
    <source>
        <dbReference type="ARBA" id="ARBA00022801"/>
    </source>
</evidence>
<keyword evidence="4 9" id="KW-0540">Nuclease</keyword>
<accession>A0A8H2M6I7</accession>
<proteinExistence type="inferred from homology"/>
<dbReference type="GO" id="GO:0004521">
    <property type="term" value="F:RNA endonuclease activity"/>
    <property type="evidence" value="ECO:0007669"/>
    <property type="project" value="UniProtKB-UniRule"/>
</dbReference>
<comment type="similarity">
    <text evidence="1 9">Belongs to the endoribonuclease YbeY family.</text>
</comment>
<dbReference type="GO" id="GO:0008270">
    <property type="term" value="F:zinc ion binding"/>
    <property type="evidence" value="ECO:0007669"/>
    <property type="project" value="UniProtKB-UniRule"/>
</dbReference>
<keyword evidence="11" id="KW-1185">Reference proteome</keyword>
<dbReference type="Gene3D" id="3.40.390.30">
    <property type="entry name" value="Metalloproteases ('zincins'), catalytic domain"/>
    <property type="match status" value="1"/>
</dbReference>
<sequence length="157" mass="17836">MNKLKSEKIFLNLNDCDIKEDDYQAIVEACQVALGQEGIEDEVAISLSLVSPEEIQELNRAYRQVDSVTDVLSFPINESFDGHLELGDVVINLDRIASQAQEYGHSFKHELQYLTVHSILHCLGYDHMDPEDKKVMRAREKEIMACLDGDEVDHEEG</sequence>
<feature type="binding site" evidence="9">
    <location>
        <position position="117"/>
    </location>
    <ligand>
        <name>Zn(2+)</name>
        <dbReference type="ChEBI" id="CHEBI:29105"/>
        <note>catalytic</note>
    </ligand>
</feature>
<dbReference type="AlphaFoldDB" id="A0A8H2M6I7"/>
<dbReference type="InterPro" id="IPR002036">
    <property type="entry name" value="YbeY"/>
</dbReference>
<evidence type="ECO:0000313" key="10">
    <source>
        <dbReference type="EMBL" id="VFB16203.1"/>
    </source>
</evidence>
<dbReference type="GO" id="GO:0004222">
    <property type="term" value="F:metalloendopeptidase activity"/>
    <property type="evidence" value="ECO:0007669"/>
    <property type="project" value="InterPro"/>
</dbReference>
<evidence type="ECO:0000256" key="5">
    <source>
        <dbReference type="ARBA" id="ARBA00022723"/>
    </source>
</evidence>
<dbReference type="InterPro" id="IPR023091">
    <property type="entry name" value="MetalPrtase_cat_dom_sf_prd"/>
</dbReference>
<dbReference type="NCBIfam" id="TIGR00043">
    <property type="entry name" value="rRNA maturation RNase YbeY"/>
    <property type="match status" value="1"/>
</dbReference>
<evidence type="ECO:0000256" key="6">
    <source>
        <dbReference type="ARBA" id="ARBA00022759"/>
    </source>
</evidence>
<keyword evidence="2 9" id="KW-0690">Ribosome biogenesis</keyword>
<reference evidence="10 11" key="1">
    <citation type="submission" date="2019-02" db="EMBL/GenBank/DDBJ databases">
        <authorList>
            <consortium name="Pathogen Informatics"/>
        </authorList>
    </citation>
    <scope>NUCLEOTIDE SEQUENCE [LARGE SCALE GENOMIC DNA]</scope>
    <source>
        <strain evidence="10 11">3012STDY7089603</strain>
    </source>
</reference>
<comment type="cofactor">
    <cofactor evidence="9">
        <name>Zn(2+)</name>
        <dbReference type="ChEBI" id="CHEBI:29105"/>
    </cofactor>
    <text evidence="9">Binds 1 zinc ion.</text>
</comment>
<organism evidence="10 11">
    <name type="scientific">Urinicoccus massiliensis</name>
    <dbReference type="NCBI Taxonomy" id="1723382"/>
    <lineage>
        <taxon>Bacteria</taxon>
        <taxon>Bacillati</taxon>
        <taxon>Bacillota</taxon>
        <taxon>Tissierellia</taxon>
        <taxon>Tissierellales</taxon>
        <taxon>Peptoniphilaceae</taxon>
        <taxon>Urinicoccus</taxon>
    </lineage>
</organism>
<dbReference type="Pfam" id="PF02130">
    <property type="entry name" value="YbeY"/>
    <property type="match status" value="1"/>
</dbReference>
<dbReference type="PANTHER" id="PTHR46986:SF1">
    <property type="entry name" value="ENDORIBONUCLEASE YBEY, CHLOROPLASTIC"/>
    <property type="match status" value="1"/>
</dbReference>
<evidence type="ECO:0000256" key="4">
    <source>
        <dbReference type="ARBA" id="ARBA00022722"/>
    </source>
</evidence>
<protein>
    <recommendedName>
        <fullName evidence="9">Endoribonuclease YbeY</fullName>
        <ecNumber evidence="9">3.1.-.-</ecNumber>
    </recommendedName>
</protein>
<dbReference type="SUPFAM" id="SSF55486">
    <property type="entry name" value="Metalloproteases ('zincins'), catalytic domain"/>
    <property type="match status" value="1"/>
</dbReference>
<evidence type="ECO:0000256" key="1">
    <source>
        <dbReference type="ARBA" id="ARBA00010875"/>
    </source>
</evidence>
<keyword evidence="8 9" id="KW-0862">Zinc</keyword>
<keyword evidence="6 9" id="KW-0255">Endonuclease</keyword>
<evidence type="ECO:0000256" key="3">
    <source>
        <dbReference type="ARBA" id="ARBA00022552"/>
    </source>
</evidence>
<dbReference type="RefSeq" id="WP_131748745.1">
    <property type="nucleotide sequence ID" value="NZ_CAACYI010000001.1"/>
</dbReference>
<feature type="binding site" evidence="9">
    <location>
        <position position="127"/>
    </location>
    <ligand>
        <name>Zn(2+)</name>
        <dbReference type="ChEBI" id="CHEBI:29105"/>
        <note>catalytic</note>
    </ligand>
</feature>
<name>A0A8H2M6I7_9FIRM</name>
<keyword evidence="7 9" id="KW-0378">Hydrolase</keyword>
<keyword evidence="3 9" id="KW-0698">rRNA processing</keyword>
<evidence type="ECO:0000256" key="9">
    <source>
        <dbReference type="HAMAP-Rule" id="MF_00009"/>
    </source>
</evidence>
<dbReference type="Proteomes" id="UP000377798">
    <property type="component" value="Unassembled WGS sequence"/>
</dbReference>
<dbReference type="GO" id="GO:0005737">
    <property type="term" value="C:cytoplasm"/>
    <property type="evidence" value="ECO:0007669"/>
    <property type="project" value="UniProtKB-SubCell"/>
</dbReference>
<dbReference type="EMBL" id="CAACYI010000001">
    <property type="protein sequence ID" value="VFB16203.1"/>
    <property type="molecule type" value="Genomic_DNA"/>
</dbReference>
<keyword evidence="5 9" id="KW-0479">Metal-binding</keyword>
<comment type="subcellular location">
    <subcellularLocation>
        <location evidence="9">Cytoplasm</location>
    </subcellularLocation>
</comment>
<comment type="caution">
    <text evidence="10">The sequence shown here is derived from an EMBL/GenBank/DDBJ whole genome shotgun (WGS) entry which is preliminary data.</text>
</comment>
<evidence type="ECO:0000313" key="11">
    <source>
        <dbReference type="Proteomes" id="UP000377798"/>
    </source>
</evidence>
<feature type="binding site" evidence="9">
    <location>
        <position position="121"/>
    </location>
    <ligand>
        <name>Zn(2+)</name>
        <dbReference type="ChEBI" id="CHEBI:29105"/>
        <note>catalytic</note>
    </ligand>
</feature>
<dbReference type="HAMAP" id="MF_00009">
    <property type="entry name" value="Endoribonucl_YbeY"/>
    <property type="match status" value="1"/>
</dbReference>
<dbReference type="GO" id="GO:0006364">
    <property type="term" value="P:rRNA processing"/>
    <property type="evidence" value="ECO:0007669"/>
    <property type="project" value="UniProtKB-UniRule"/>
</dbReference>
<dbReference type="EC" id="3.1.-.-" evidence="9"/>
<dbReference type="PANTHER" id="PTHR46986">
    <property type="entry name" value="ENDORIBONUCLEASE YBEY, CHLOROPLASTIC"/>
    <property type="match status" value="1"/>
</dbReference>
<evidence type="ECO:0000256" key="2">
    <source>
        <dbReference type="ARBA" id="ARBA00022517"/>
    </source>
</evidence>
<comment type="function">
    <text evidence="9">Single strand-specific metallo-endoribonuclease involved in late-stage 70S ribosome quality control and in maturation of the 3' terminus of the 16S rRNA.</text>
</comment>
<keyword evidence="9" id="KW-0963">Cytoplasm</keyword>